<dbReference type="EMBL" id="CAIJDP010000074">
    <property type="protein sequence ID" value="CAD0005765.1"/>
    <property type="molecule type" value="Genomic_DNA"/>
</dbReference>
<protein>
    <submittedName>
        <fullName evidence="2">Uncharacterized protein</fullName>
    </submittedName>
</protein>
<keyword evidence="1" id="KW-0175">Coiled coil</keyword>
<name>A0A6V6Z271_9FLAO</name>
<evidence type="ECO:0000313" key="2">
    <source>
        <dbReference type="EMBL" id="CAD0005765.1"/>
    </source>
</evidence>
<dbReference type="Proteomes" id="UP000530060">
    <property type="component" value="Unassembled WGS sequence"/>
</dbReference>
<evidence type="ECO:0000313" key="3">
    <source>
        <dbReference type="Proteomes" id="UP000530060"/>
    </source>
</evidence>
<comment type="caution">
    <text evidence="2">The sequence shown here is derived from an EMBL/GenBank/DDBJ whole genome shotgun (WGS) entry which is preliminary data.</text>
</comment>
<accession>A0A6V6Z271</accession>
<sequence length="1407" mass="161864">MNPKILLILIFLITPTYFFSQGSETGRLSTGLVFYSPFDGASVPSVTLKRISFKQDSSHNPYFVQANLNYPSDQSIVLSSESCSFISYLDLEDKPEKRNAVFWFRISENKNDTISKSAAFENLKIYLSADKSLILKTCLKDDQLSLMLEKQKDVELKESSTLVQLQKDTWYLLSVYYDAKKEYGLKLFKYVGYSVDEIQTVSEKSDIFFKDNLKKTKSDPHLFIMLNSAKNSTLAVNDLRIYDRILVDKDYGKICSYTIDNYLEIAKYELAYTYKKMADEQFIKEDTAAANKNYSRAAKMFNSNLSNSINYDNLEEANPLYATYYKLLGKDIEYRQSLLSQGYSFWGQDFSTIPLFPVTELENFKQAYENFQNIYNAIQVSVGKMQLLNEEQMKENIAKTTKSYQSSIASVEKMKKDYALDFYEAQDEAITARISKIGFRNKEIENKVKNFNEQLDKNEAQIKRTISSMVTQSITRIPIDPSKDLNANLKAVGIGILTNNAELRNSILGTQNDFVNLTNLSIDYYQKSKKALTALNTVIKEGISADNLVTIGTTLSNVEIIPKNEWTTLEENYQKIRGNYADVKKFEDNAKKMIAAANFVKKPNLNNVSQFMDWMGNSGYFPEGKDYGGLYMQVCENIRRKKYDSFYQIGTQLLEKTVPVDVQNNINTLKAKCDNAQPIESIIEQIEKDKEGNITQALGDIIFSEDLWPQIYDFKIQGFIMTGISNTLSAEDSLELKKKLLMALFSKTPDMGLLFFPPKAREVIKTLLDIQDDNLLISRLGEATILSSPSKNRLLIYIDGLEIFSIEKDSIFVGGEKFIFAYNSIEKQSHKYLSELNLLFSDASLRKDLMKHIQVSEWYSFLGPESIYNTKSIYKKVIDKLQVNGKLDIINSIKTDGQKTFIGANVAKAYMDDSRIPKKKPLLNPEEFYQADASNGVKDDTTREMAANAINMAFPGYGTLANQGLVIAGNILDSYDIVDNLKNLYKEQQSLHLELLDQMEKLKSNSFDRKIANFEKDIADINLELANKQKEEFSKMQFDMIADEQIERRTQLSYQLPIFFYYTEKLRYYCTRLFRASTFWYGPKNKLADIIEKDQSNIRLTLDQSINLYSWIKEPDISSMRQDLDLIEAYWRKQYSLITDGETAKKIKYGSVDILTHSFQIDKNSSPFIVKWYEFNEWKKKIKNGQKIDDFEFDIDMPKYIRDNIRDYEITDIEPKVISVAMAALNNRNGIVNSPGPNLEIFHPGISVNKSGNISVLRKQTSSMTANKIEINTDGTPNICETPQSVQKRWEPQEYKENVFEGYDLDTKWKITVKANPTSVNIENIIVQFFYQYKKSNYIPELQSKTSYQVHIEYSEILKQDFRIDLTLEKAKSMKESLDEAKKNNKIVSGDLKEIINKNNTQDVFSK</sequence>
<gene>
    <name evidence="2" type="ORF">FLAT13_02934</name>
</gene>
<feature type="coiled-coil region" evidence="1">
    <location>
        <begin position="985"/>
        <end position="1031"/>
    </location>
</feature>
<feature type="coiled-coil region" evidence="1">
    <location>
        <begin position="1364"/>
        <end position="1398"/>
    </location>
</feature>
<evidence type="ECO:0000256" key="1">
    <source>
        <dbReference type="SAM" id="Coils"/>
    </source>
</evidence>
<reference evidence="2 3" key="1">
    <citation type="submission" date="2020-06" db="EMBL/GenBank/DDBJ databases">
        <authorList>
            <person name="Criscuolo A."/>
        </authorList>
    </citation>
    <scope>NUCLEOTIDE SEQUENCE [LARGE SCALE GENOMIC DNA]</scope>
    <source>
        <strain evidence="3">CIP 111411</strain>
    </source>
</reference>
<proteinExistence type="predicted"/>
<dbReference type="RefSeq" id="WP_180909381.1">
    <property type="nucleotide sequence ID" value="NZ_CAIJDP010000074.1"/>
</dbReference>
<keyword evidence="3" id="KW-1185">Reference proteome</keyword>
<organism evidence="2 3">
    <name type="scientific">Flavobacterium salmonis</name>
    <dbReference type="NCBI Taxonomy" id="2654844"/>
    <lineage>
        <taxon>Bacteria</taxon>
        <taxon>Pseudomonadati</taxon>
        <taxon>Bacteroidota</taxon>
        <taxon>Flavobacteriia</taxon>
        <taxon>Flavobacteriales</taxon>
        <taxon>Flavobacteriaceae</taxon>
        <taxon>Flavobacterium</taxon>
    </lineage>
</organism>